<organism evidence="1 2">
    <name type="scientific">Hevea brasiliensis</name>
    <name type="common">Para rubber tree</name>
    <name type="synonym">Siphonia brasiliensis</name>
    <dbReference type="NCBI Taxonomy" id="3981"/>
    <lineage>
        <taxon>Eukaryota</taxon>
        <taxon>Viridiplantae</taxon>
        <taxon>Streptophyta</taxon>
        <taxon>Embryophyta</taxon>
        <taxon>Tracheophyta</taxon>
        <taxon>Spermatophyta</taxon>
        <taxon>Magnoliopsida</taxon>
        <taxon>eudicotyledons</taxon>
        <taxon>Gunneridae</taxon>
        <taxon>Pentapetalae</taxon>
        <taxon>rosids</taxon>
        <taxon>fabids</taxon>
        <taxon>Malpighiales</taxon>
        <taxon>Euphorbiaceae</taxon>
        <taxon>Crotonoideae</taxon>
        <taxon>Micrandreae</taxon>
        <taxon>Hevea</taxon>
    </lineage>
</organism>
<sequence>MSPSLMQRFIRLSIANEIWEAVSRAFYDGSDETRLLLNRKSFSTTQNGRPLSTCYNELVAIFQEIDHRTTSQEKTVEGVVQLHSAMSRLRVHIFLSGLDPEFDQVRGEILGKDPKLDLENTYVYVTRSSAVMNS</sequence>
<reference evidence="1 2" key="1">
    <citation type="journal article" date="2020" name="Mol. Plant">
        <title>The Chromosome-Based Rubber Tree Genome Provides New Insights into Spurge Genome Evolution and Rubber Biosynthesis.</title>
        <authorList>
            <person name="Liu J."/>
            <person name="Shi C."/>
            <person name="Shi C.C."/>
            <person name="Li W."/>
            <person name="Zhang Q.J."/>
            <person name="Zhang Y."/>
            <person name="Li K."/>
            <person name="Lu H.F."/>
            <person name="Shi C."/>
            <person name="Zhu S.T."/>
            <person name="Xiao Z.Y."/>
            <person name="Nan H."/>
            <person name="Yue Y."/>
            <person name="Zhu X.G."/>
            <person name="Wu Y."/>
            <person name="Hong X.N."/>
            <person name="Fan G.Y."/>
            <person name="Tong Y."/>
            <person name="Zhang D."/>
            <person name="Mao C.L."/>
            <person name="Liu Y.L."/>
            <person name="Hao S.J."/>
            <person name="Liu W.Q."/>
            <person name="Lv M.Q."/>
            <person name="Zhang H.B."/>
            <person name="Liu Y."/>
            <person name="Hu-Tang G.R."/>
            <person name="Wang J.P."/>
            <person name="Wang J.H."/>
            <person name="Sun Y.H."/>
            <person name="Ni S.B."/>
            <person name="Chen W.B."/>
            <person name="Zhang X.C."/>
            <person name="Jiao Y.N."/>
            <person name="Eichler E.E."/>
            <person name="Li G.H."/>
            <person name="Liu X."/>
            <person name="Gao L.Z."/>
        </authorList>
    </citation>
    <scope>NUCLEOTIDE SEQUENCE [LARGE SCALE GENOMIC DNA]</scope>
    <source>
        <strain evidence="2">cv. GT1</strain>
        <tissue evidence="1">Leaf</tissue>
    </source>
</reference>
<protein>
    <submittedName>
        <fullName evidence="1">Uncharacterized protein</fullName>
    </submittedName>
</protein>
<gene>
    <name evidence="1" type="ORF">GH714_026534</name>
</gene>
<dbReference type="EMBL" id="JAAGAX010000001">
    <property type="protein sequence ID" value="KAF2325321.1"/>
    <property type="molecule type" value="Genomic_DNA"/>
</dbReference>
<keyword evidence="2" id="KW-1185">Reference proteome</keyword>
<dbReference type="Proteomes" id="UP000467840">
    <property type="component" value="Chromosome 5"/>
</dbReference>
<dbReference type="AlphaFoldDB" id="A0A6A6NJA8"/>
<name>A0A6A6NJA8_HEVBR</name>
<evidence type="ECO:0000313" key="1">
    <source>
        <dbReference type="EMBL" id="KAF2325321.1"/>
    </source>
</evidence>
<evidence type="ECO:0000313" key="2">
    <source>
        <dbReference type="Proteomes" id="UP000467840"/>
    </source>
</evidence>
<accession>A0A6A6NJA8</accession>
<comment type="caution">
    <text evidence="1">The sequence shown here is derived from an EMBL/GenBank/DDBJ whole genome shotgun (WGS) entry which is preliminary data.</text>
</comment>
<proteinExistence type="predicted"/>